<name>A0A059BXM5_EUCGR</name>
<sequence length="92" mass="10205">MTPLDIRFPVFEFVGCMLLLPTILLICASTEDVAIMVELPLCDNPGVGIIVGIELGFTGFRLLRDGRLIKLCNRNSNVLIFKYSSYIVVILS</sequence>
<organism evidence="2">
    <name type="scientific">Eucalyptus grandis</name>
    <name type="common">Flooded gum</name>
    <dbReference type="NCBI Taxonomy" id="71139"/>
    <lineage>
        <taxon>Eukaryota</taxon>
        <taxon>Viridiplantae</taxon>
        <taxon>Streptophyta</taxon>
        <taxon>Embryophyta</taxon>
        <taxon>Tracheophyta</taxon>
        <taxon>Spermatophyta</taxon>
        <taxon>Magnoliopsida</taxon>
        <taxon>eudicotyledons</taxon>
        <taxon>Gunneridae</taxon>
        <taxon>Pentapetalae</taxon>
        <taxon>rosids</taxon>
        <taxon>malvids</taxon>
        <taxon>Myrtales</taxon>
        <taxon>Myrtaceae</taxon>
        <taxon>Myrtoideae</taxon>
        <taxon>Eucalypteae</taxon>
        <taxon>Eucalyptus</taxon>
    </lineage>
</organism>
<protein>
    <submittedName>
        <fullName evidence="2">Uncharacterized protein</fullName>
    </submittedName>
</protein>
<keyword evidence="1" id="KW-1133">Transmembrane helix</keyword>
<reference evidence="2" key="1">
    <citation type="submission" date="2013-07" db="EMBL/GenBank/DDBJ databases">
        <title>The genome of Eucalyptus grandis.</title>
        <authorList>
            <person name="Schmutz J."/>
            <person name="Hayes R."/>
            <person name="Myburg A."/>
            <person name="Tuskan G."/>
            <person name="Grattapaglia D."/>
            <person name="Rokhsar D.S."/>
        </authorList>
    </citation>
    <scope>NUCLEOTIDE SEQUENCE</scope>
    <source>
        <tissue evidence="2">Leaf extractions</tissue>
    </source>
</reference>
<accession>A0A059BXM5</accession>
<proteinExistence type="predicted"/>
<feature type="transmembrane region" description="Helical" evidence="1">
    <location>
        <begin position="6"/>
        <end position="28"/>
    </location>
</feature>
<dbReference type="AlphaFoldDB" id="A0A059BXM5"/>
<dbReference type="InParanoid" id="A0A059BXM5"/>
<keyword evidence="1" id="KW-0812">Transmembrane</keyword>
<evidence type="ECO:0000256" key="1">
    <source>
        <dbReference type="SAM" id="Phobius"/>
    </source>
</evidence>
<evidence type="ECO:0000313" key="2">
    <source>
        <dbReference type="EMBL" id="KCW70948.1"/>
    </source>
</evidence>
<dbReference type="Gramene" id="KCW70948">
    <property type="protein sequence ID" value="KCW70948"/>
    <property type="gene ID" value="EUGRSUZ_F04063"/>
</dbReference>
<dbReference type="EMBL" id="KK198758">
    <property type="protein sequence ID" value="KCW70948.1"/>
    <property type="molecule type" value="Genomic_DNA"/>
</dbReference>
<gene>
    <name evidence="2" type="ORF">EUGRSUZ_F04063</name>
</gene>
<keyword evidence="1" id="KW-0472">Membrane</keyword>